<protein>
    <submittedName>
        <fullName evidence="2">Uncharacterized protein</fullName>
    </submittedName>
</protein>
<comment type="caution">
    <text evidence="2">The sequence shown here is derived from an EMBL/GenBank/DDBJ whole genome shotgun (WGS) entry which is preliminary data.</text>
</comment>
<dbReference type="Proteomes" id="UP001341840">
    <property type="component" value="Unassembled WGS sequence"/>
</dbReference>
<evidence type="ECO:0000313" key="3">
    <source>
        <dbReference type="Proteomes" id="UP001341840"/>
    </source>
</evidence>
<dbReference type="EMBL" id="JASCZI010030332">
    <property type="protein sequence ID" value="MED6121432.1"/>
    <property type="molecule type" value="Genomic_DNA"/>
</dbReference>
<gene>
    <name evidence="2" type="ORF">PIB30_030024</name>
</gene>
<reference evidence="2 3" key="1">
    <citation type="journal article" date="2023" name="Plants (Basel)">
        <title>Bridging the Gap: Combining Genomics and Transcriptomics Approaches to Understand Stylosanthes scabra, an Orphan Legume from the Brazilian Caatinga.</title>
        <authorList>
            <person name="Ferreira-Neto J.R.C."/>
            <person name="da Silva M.D."/>
            <person name="Binneck E."/>
            <person name="de Melo N.F."/>
            <person name="da Silva R.H."/>
            <person name="de Melo A.L.T.M."/>
            <person name="Pandolfi V."/>
            <person name="Bustamante F.O."/>
            <person name="Brasileiro-Vidal A.C."/>
            <person name="Benko-Iseppon A.M."/>
        </authorList>
    </citation>
    <scope>NUCLEOTIDE SEQUENCE [LARGE SCALE GENOMIC DNA]</scope>
    <source>
        <tissue evidence="2">Leaves</tissue>
    </source>
</reference>
<sequence length="105" mass="12037">MEASESEESQDFSAKRRHAKSKIEDPVRNGQPTLSDLCLRNPDLLVRSHNAYTDLYILRRSFADLRHISTSNPIRRAIPTWDNDRGSYTSAKVTHATQEQFIHVA</sequence>
<accession>A0ABU6RBR0</accession>
<proteinExistence type="predicted"/>
<evidence type="ECO:0000313" key="2">
    <source>
        <dbReference type="EMBL" id="MED6121432.1"/>
    </source>
</evidence>
<organism evidence="2 3">
    <name type="scientific">Stylosanthes scabra</name>
    <dbReference type="NCBI Taxonomy" id="79078"/>
    <lineage>
        <taxon>Eukaryota</taxon>
        <taxon>Viridiplantae</taxon>
        <taxon>Streptophyta</taxon>
        <taxon>Embryophyta</taxon>
        <taxon>Tracheophyta</taxon>
        <taxon>Spermatophyta</taxon>
        <taxon>Magnoliopsida</taxon>
        <taxon>eudicotyledons</taxon>
        <taxon>Gunneridae</taxon>
        <taxon>Pentapetalae</taxon>
        <taxon>rosids</taxon>
        <taxon>fabids</taxon>
        <taxon>Fabales</taxon>
        <taxon>Fabaceae</taxon>
        <taxon>Papilionoideae</taxon>
        <taxon>50 kb inversion clade</taxon>
        <taxon>dalbergioids sensu lato</taxon>
        <taxon>Dalbergieae</taxon>
        <taxon>Pterocarpus clade</taxon>
        <taxon>Stylosanthes</taxon>
    </lineage>
</organism>
<evidence type="ECO:0000256" key="1">
    <source>
        <dbReference type="SAM" id="MobiDB-lite"/>
    </source>
</evidence>
<feature type="compositionally biased region" description="Acidic residues" evidence="1">
    <location>
        <begin position="1"/>
        <end position="10"/>
    </location>
</feature>
<name>A0ABU6RBR0_9FABA</name>
<keyword evidence="3" id="KW-1185">Reference proteome</keyword>
<feature type="region of interest" description="Disordered" evidence="1">
    <location>
        <begin position="1"/>
        <end position="34"/>
    </location>
</feature>